<feature type="domain" description="Enolase C-terminal" evidence="1">
    <location>
        <begin position="210"/>
        <end position="379"/>
    </location>
</feature>
<dbReference type="Proteomes" id="UP000321436">
    <property type="component" value="Unassembled WGS sequence"/>
</dbReference>
<dbReference type="InterPro" id="IPR036849">
    <property type="entry name" value="Enolase-like_C_sf"/>
</dbReference>
<gene>
    <name evidence="2" type="ORF">CCY01nite_31540</name>
</gene>
<evidence type="ECO:0000313" key="2">
    <source>
        <dbReference type="EMBL" id="GEP96894.1"/>
    </source>
</evidence>
<dbReference type="OrthoDB" id="1099889at2"/>
<evidence type="ECO:0000313" key="3">
    <source>
        <dbReference type="Proteomes" id="UP000321436"/>
    </source>
</evidence>
<dbReference type="RefSeq" id="WP_146863851.1">
    <property type="nucleotide sequence ID" value="NZ_BKAU01000003.1"/>
</dbReference>
<dbReference type="Gene3D" id="3.20.20.120">
    <property type="entry name" value="Enolase-like C-terminal domain"/>
    <property type="match status" value="1"/>
</dbReference>
<dbReference type="SUPFAM" id="SSF51604">
    <property type="entry name" value="Enolase C-terminal domain-like"/>
    <property type="match status" value="1"/>
</dbReference>
<dbReference type="GO" id="GO:0016854">
    <property type="term" value="F:racemase and epimerase activity"/>
    <property type="evidence" value="ECO:0007669"/>
    <property type="project" value="UniProtKB-ARBA"/>
</dbReference>
<dbReference type="EMBL" id="BKAU01000003">
    <property type="protein sequence ID" value="GEP96894.1"/>
    <property type="molecule type" value="Genomic_DNA"/>
</dbReference>
<dbReference type="InterPro" id="IPR029065">
    <property type="entry name" value="Enolase_C-like"/>
</dbReference>
<evidence type="ECO:0000259" key="1">
    <source>
        <dbReference type="Pfam" id="PF13378"/>
    </source>
</evidence>
<dbReference type="Pfam" id="PF13378">
    <property type="entry name" value="MR_MLE_C"/>
    <property type="match status" value="1"/>
</dbReference>
<name>A0A512RMG0_9BACT</name>
<accession>A0A512RMG0</accession>
<organism evidence="2 3">
    <name type="scientific">Chitinophaga cymbidii</name>
    <dbReference type="NCBI Taxonomy" id="1096750"/>
    <lineage>
        <taxon>Bacteria</taxon>
        <taxon>Pseudomonadati</taxon>
        <taxon>Bacteroidota</taxon>
        <taxon>Chitinophagia</taxon>
        <taxon>Chitinophagales</taxon>
        <taxon>Chitinophagaceae</taxon>
        <taxon>Chitinophaga</taxon>
    </lineage>
</organism>
<comment type="caution">
    <text evidence="2">The sequence shown here is derived from an EMBL/GenBank/DDBJ whole genome shotgun (WGS) entry which is preliminary data.</text>
</comment>
<protein>
    <recommendedName>
        <fullName evidence="1">Enolase C-terminal domain-containing protein</fullName>
    </recommendedName>
</protein>
<sequence>MDRRGFVKNTGLLAMLFNLPRCTGSGQRMKTIKVTGTNAGFEREPLKGRFGFKGGYLTELWQVFSRLESASGASGTGIATQSVLYADADLFADNTEAGGNALMFVLVNEALKIVKETPFTDPVELMDKIRPRVHAAGVRITGKKDLNANFVHNTLVSIDNAAWLLYARENGFTSFDEMIPAPYRSALSFHNEKIAIMYQVSYDMPVETLVDAVKDGYFVIKVKTGYPGTQEEMLAKDMARLTEVHQALKDLRTPHTPDGRLVYTMDANGRYESKALLQRYFDHARKIGAFDQILVYEEPFVEANNEGVGDLGVRIAADESIHEPADALRKLDQGYGALVLKGIAKTLSQSMKIAQVAQQRNVPCLCADLTVNPVLVDWHKNLAARVAPFPGIGMGLMETNGDMNYVHWEQMSRYHRLAGASWMERRNGAFELNADFYKTSGGIFEVPHHYENKLVIL</sequence>
<dbReference type="AlphaFoldDB" id="A0A512RMG0"/>
<keyword evidence="3" id="KW-1185">Reference proteome</keyword>
<dbReference type="InterPro" id="IPR029017">
    <property type="entry name" value="Enolase-like_N"/>
</dbReference>
<reference evidence="2 3" key="1">
    <citation type="submission" date="2019-07" db="EMBL/GenBank/DDBJ databases">
        <title>Whole genome shotgun sequence of Chitinophaga cymbidii NBRC 109752.</title>
        <authorList>
            <person name="Hosoyama A."/>
            <person name="Uohara A."/>
            <person name="Ohji S."/>
            <person name="Ichikawa N."/>
        </authorList>
    </citation>
    <scope>NUCLEOTIDE SEQUENCE [LARGE SCALE GENOMIC DNA]</scope>
    <source>
        <strain evidence="2 3">NBRC 109752</strain>
    </source>
</reference>
<proteinExistence type="predicted"/>
<dbReference type="SUPFAM" id="SSF54826">
    <property type="entry name" value="Enolase N-terminal domain-like"/>
    <property type="match status" value="1"/>
</dbReference>